<dbReference type="AlphaFoldDB" id="A6G127"/>
<dbReference type="NCBIfam" id="TIGR00256">
    <property type="entry name" value="D-aminoacyl-tRNA deacylase"/>
    <property type="match status" value="1"/>
</dbReference>
<dbReference type="Pfam" id="PF02580">
    <property type="entry name" value="Tyr_Deacylase"/>
    <property type="match status" value="1"/>
</dbReference>
<dbReference type="EC" id="3.1.1.96" evidence="2"/>
<evidence type="ECO:0000256" key="2">
    <source>
        <dbReference type="HAMAP-Rule" id="MF_00518"/>
    </source>
</evidence>
<comment type="similarity">
    <text evidence="1 2">Belongs to the DTD family.</text>
</comment>
<sequence>MKTVLQRVTRAAVQVDGEVVGSIDKGIVALVGVERGDTEADAHITARKIAGLRIFPDRKPMDLNVMEVGGGVLVISQFTLAGNVRKGRRPSFDRAEDPARAEPLYLAVAEELRARGIPVATGRFGANMAVDLINDGPVTLMIFTEGGAIV</sequence>
<dbReference type="Proteomes" id="UP000005801">
    <property type="component" value="Unassembled WGS sequence"/>
</dbReference>
<comment type="catalytic activity">
    <reaction evidence="2">
        <text>glycyl-tRNA(Ala) + H2O = tRNA(Ala) + glycine + H(+)</text>
        <dbReference type="Rhea" id="RHEA:53744"/>
        <dbReference type="Rhea" id="RHEA-COMP:9657"/>
        <dbReference type="Rhea" id="RHEA-COMP:13640"/>
        <dbReference type="ChEBI" id="CHEBI:15377"/>
        <dbReference type="ChEBI" id="CHEBI:15378"/>
        <dbReference type="ChEBI" id="CHEBI:57305"/>
        <dbReference type="ChEBI" id="CHEBI:78442"/>
        <dbReference type="ChEBI" id="CHEBI:78522"/>
    </reaction>
</comment>
<dbReference type="EMBL" id="ABCS01000011">
    <property type="protein sequence ID" value="EDM80322.1"/>
    <property type="molecule type" value="Genomic_DNA"/>
</dbReference>
<protein>
    <recommendedName>
        <fullName evidence="2">D-aminoacyl-tRNA deacylase</fullName>
        <shortName evidence="2">DTD</shortName>
        <ecNumber evidence="2">3.1.1.96</ecNumber>
    </recommendedName>
    <alternativeName>
        <fullName evidence="2">Gly-tRNA(Ala) deacylase</fullName>
        <ecNumber evidence="2">3.1.1.-</ecNumber>
    </alternativeName>
</protein>
<comment type="subcellular location">
    <subcellularLocation>
        <location evidence="2">Cytoplasm</location>
    </subcellularLocation>
</comment>
<dbReference type="EC" id="3.1.1.-" evidence="2"/>
<dbReference type="GO" id="GO:0000049">
    <property type="term" value="F:tRNA binding"/>
    <property type="evidence" value="ECO:0007669"/>
    <property type="project" value="UniProtKB-UniRule"/>
</dbReference>
<comment type="function">
    <text evidence="2">An aminoacyl-tRNA editing enzyme that deacylates mischarged D-aminoacyl-tRNAs. Also deacylates mischarged glycyl-tRNA(Ala), protecting cells against glycine mischarging by AlaRS. Acts via tRNA-based rather than protein-based catalysis; rejects L-amino acids rather than detecting D-amino acids in the active site. By recycling D-aminoacyl-tRNA to D-amino acids and free tRNA molecules, this enzyme counteracts the toxicity associated with the formation of D-aminoacyl-tRNA entities in vivo and helps enforce protein L-homochirality.</text>
</comment>
<accession>A6G127</accession>
<dbReference type="HAMAP" id="MF_00518">
    <property type="entry name" value="Deacylase_Dtd"/>
    <property type="match status" value="1"/>
</dbReference>
<dbReference type="STRING" id="391625.PPSIR1_11120"/>
<organism evidence="3 4">
    <name type="scientific">Plesiocystis pacifica SIR-1</name>
    <dbReference type="NCBI Taxonomy" id="391625"/>
    <lineage>
        <taxon>Bacteria</taxon>
        <taxon>Pseudomonadati</taxon>
        <taxon>Myxococcota</taxon>
        <taxon>Polyangia</taxon>
        <taxon>Nannocystales</taxon>
        <taxon>Nannocystaceae</taxon>
        <taxon>Plesiocystis</taxon>
    </lineage>
</organism>
<dbReference type="FunFam" id="3.50.80.10:FF:000001">
    <property type="entry name" value="D-aminoacyl-tRNA deacylase"/>
    <property type="match status" value="1"/>
</dbReference>
<dbReference type="SUPFAM" id="SSF69500">
    <property type="entry name" value="DTD-like"/>
    <property type="match status" value="1"/>
</dbReference>
<dbReference type="RefSeq" id="WP_006970426.1">
    <property type="nucleotide sequence ID" value="NZ_ABCS01000011.1"/>
</dbReference>
<keyword evidence="2" id="KW-0694">RNA-binding</keyword>
<dbReference type="GO" id="GO:0019478">
    <property type="term" value="P:D-amino acid catabolic process"/>
    <property type="evidence" value="ECO:0007669"/>
    <property type="project" value="UniProtKB-UniRule"/>
</dbReference>
<dbReference type="GO" id="GO:0005737">
    <property type="term" value="C:cytoplasm"/>
    <property type="evidence" value="ECO:0007669"/>
    <property type="project" value="UniProtKB-SubCell"/>
</dbReference>
<dbReference type="eggNOG" id="COG1490">
    <property type="taxonomic scope" value="Bacteria"/>
</dbReference>
<name>A6G127_9BACT</name>
<dbReference type="PANTHER" id="PTHR10472">
    <property type="entry name" value="D-TYROSYL-TRNA TYR DEACYLASE"/>
    <property type="match status" value="1"/>
</dbReference>
<comment type="subunit">
    <text evidence="2">Homodimer.</text>
</comment>
<dbReference type="OrthoDB" id="9801395at2"/>
<keyword evidence="2" id="KW-0963">Cytoplasm</keyword>
<keyword evidence="2 3" id="KW-0378">Hydrolase</keyword>
<proteinExistence type="inferred from homology"/>
<dbReference type="GO" id="GO:0043908">
    <property type="term" value="F:Ser(Gly)-tRNA(Ala) hydrolase activity"/>
    <property type="evidence" value="ECO:0007669"/>
    <property type="project" value="UniProtKB-UniRule"/>
</dbReference>
<dbReference type="GO" id="GO:0051500">
    <property type="term" value="F:D-tyrosyl-tRNA(Tyr) deacylase activity"/>
    <property type="evidence" value="ECO:0007669"/>
    <property type="project" value="TreeGrafter"/>
</dbReference>
<dbReference type="PANTHER" id="PTHR10472:SF5">
    <property type="entry name" value="D-AMINOACYL-TRNA DEACYLASE 1"/>
    <property type="match status" value="1"/>
</dbReference>
<dbReference type="InterPro" id="IPR003732">
    <property type="entry name" value="Daa-tRNA_deacyls_DTD"/>
</dbReference>
<keyword evidence="2" id="KW-0820">tRNA-binding</keyword>
<comment type="domain">
    <text evidence="2">A Gly-cisPro motif from one monomer fits into the active site of the other monomer to allow specific chiral rejection of L-amino acids.</text>
</comment>
<comment type="catalytic activity">
    <reaction evidence="2">
        <text>a D-aminoacyl-tRNA + H2O = a tRNA + a D-alpha-amino acid + H(+)</text>
        <dbReference type="Rhea" id="RHEA:13953"/>
        <dbReference type="Rhea" id="RHEA-COMP:10123"/>
        <dbReference type="Rhea" id="RHEA-COMP:10124"/>
        <dbReference type="ChEBI" id="CHEBI:15377"/>
        <dbReference type="ChEBI" id="CHEBI:15378"/>
        <dbReference type="ChEBI" id="CHEBI:59871"/>
        <dbReference type="ChEBI" id="CHEBI:78442"/>
        <dbReference type="ChEBI" id="CHEBI:79333"/>
        <dbReference type="EC" id="3.1.1.96"/>
    </reaction>
</comment>
<gene>
    <name evidence="2" type="primary">dtd</name>
    <name evidence="3" type="ORF">PPSIR1_11120</name>
</gene>
<keyword evidence="4" id="KW-1185">Reference proteome</keyword>
<reference evidence="3 4" key="1">
    <citation type="submission" date="2007-06" db="EMBL/GenBank/DDBJ databases">
        <authorList>
            <person name="Shimkets L."/>
            <person name="Ferriera S."/>
            <person name="Johnson J."/>
            <person name="Kravitz S."/>
            <person name="Beeson K."/>
            <person name="Sutton G."/>
            <person name="Rogers Y.-H."/>
            <person name="Friedman R."/>
            <person name="Frazier M."/>
            <person name="Venter J.C."/>
        </authorList>
    </citation>
    <scope>NUCLEOTIDE SEQUENCE [LARGE SCALE GENOMIC DNA]</scope>
    <source>
        <strain evidence="3 4">SIR-1</strain>
    </source>
</reference>
<evidence type="ECO:0000313" key="4">
    <source>
        <dbReference type="Proteomes" id="UP000005801"/>
    </source>
</evidence>
<comment type="caution">
    <text evidence="3">The sequence shown here is derived from an EMBL/GenBank/DDBJ whole genome shotgun (WGS) entry which is preliminary data.</text>
</comment>
<dbReference type="InterPro" id="IPR023509">
    <property type="entry name" value="DTD-like_sf"/>
</dbReference>
<dbReference type="GO" id="GO:0106026">
    <property type="term" value="F:Gly-tRNA(Ala) deacylase activity"/>
    <property type="evidence" value="ECO:0007669"/>
    <property type="project" value="UniProtKB-UniRule"/>
</dbReference>
<evidence type="ECO:0000256" key="1">
    <source>
        <dbReference type="ARBA" id="ARBA00009673"/>
    </source>
</evidence>
<feature type="short sequence motif" description="Gly-cisPro motif, important for rejection of L-amino acids" evidence="2">
    <location>
        <begin position="136"/>
        <end position="137"/>
    </location>
</feature>
<dbReference type="Gene3D" id="3.50.80.10">
    <property type="entry name" value="D-tyrosyl-tRNA(Tyr) deacylase"/>
    <property type="match status" value="1"/>
</dbReference>
<evidence type="ECO:0000313" key="3">
    <source>
        <dbReference type="EMBL" id="EDM80322.1"/>
    </source>
</evidence>